<protein>
    <submittedName>
        <fullName evidence="3">Secreted protein containing DUF1566</fullName>
    </submittedName>
</protein>
<feature type="domain" description="Lcl C-terminal" evidence="2">
    <location>
        <begin position="72"/>
        <end position="192"/>
    </location>
</feature>
<evidence type="ECO:0000313" key="3">
    <source>
        <dbReference type="EMBL" id="KJU83566.1"/>
    </source>
</evidence>
<evidence type="ECO:0000256" key="1">
    <source>
        <dbReference type="SAM" id="SignalP"/>
    </source>
</evidence>
<keyword evidence="4" id="KW-1185">Reference proteome</keyword>
<keyword evidence="1" id="KW-0732">Signal</keyword>
<gene>
    <name evidence="3" type="ORF">MBAV_004235</name>
</gene>
<evidence type="ECO:0000313" key="4">
    <source>
        <dbReference type="Proteomes" id="UP000033423"/>
    </source>
</evidence>
<feature type="signal peptide" evidence="1">
    <location>
        <begin position="1"/>
        <end position="33"/>
    </location>
</feature>
<feature type="domain" description="Lcl C-terminal" evidence="2">
    <location>
        <begin position="236"/>
        <end position="361"/>
    </location>
</feature>
<reference evidence="3 4" key="1">
    <citation type="submission" date="2015-02" db="EMBL/GenBank/DDBJ databases">
        <title>Single-cell genomics of uncultivated deep-branching MTB reveals a conserved set of magnetosome genes.</title>
        <authorList>
            <person name="Kolinko S."/>
            <person name="Richter M."/>
            <person name="Glockner F.O."/>
            <person name="Brachmann A."/>
            <person name="Schuler D."/>
        </authorList>
    </citation>
    <scope>NUCLEOTIDE SEQUENCE [LARGE SCALE GENOMIC DNA]</scope>
    <source>
        <strain evidence="3">TM-1</strain>
    </source>
</reference>
<accession>A0A0F3GNV7</accession>
<proteinExistence type="predicted"/>
<feature type="chain" id="PRO_5002461154" evidence="1">
    <location>
        <begin position="34"/>
        <end position="364"/>
    </location>
</feature>
<organism evidence="3 4">
    <name type="scientific">Candidatus Magnetobacterium bavaricum</name>
    <dbReference type="NCBI Taxonomy" id="29290"/>
    <lineage>
        <taxon>Bacteria</taxon>
        <taxon>Pseudomonadati</taxon>
        <taxon>Nitrospirota</taxon>
        <taxon>Thermodesulfovibrionia</taxon>
        <taxon>Thermodesulfovibrionales</taxon>
        <taxon>Candidatus Magnetobacteriaceae</taxon>
        <taxon>Candidatus Magnetobacterium</taxon>
    </lineage>
</organism>
<evidence type="ECO:0000259" key="2">
    <source>
        <dbReference type="Pfam" id="PF07603"/>
    </source>
</evidence>
<dbReference type="PATRIC" id="fig|29290.4.peg.5614"/>
<dbReference type="AlphaFoldDB" id="A0A0F3GNV7"/>
<dbReference type="Pfam" id="PF07603">
    <property type="entry name" value="Lcl_C"/>
    <property type="match status" value="2"/>
</dbReference>
<dbReference type="EMBL" id="LACI01001836">
    <property type="protein sequence ID" value="KJU83566.1"/>
    <property type="molecule type" value="Genomic_DNA"/>
</dbReference>
<dbReference type="Proteomes" id="UP000033423">
    <property type="component" value="Unassembled WGS sequence"/>
</dbReference>
<dbReference type="PANTHER" id="PTHR35812">
    <property type="entry name" value="LIPOPROTEIN"/>
    <property type="match status" value="1"/>
</dbReference>
<name>A0A0F3GNV7_9BACT</name>
<sequence length="364" mass="40079">MKLDTEWKHMRVIKRLSAILLVLIVLPMSAATAGAVNLPQTGQTTSYAAGDDGAVKAGTAWPTPRFKDNGNGTITDRLTGLTWTSNANAAGGKVTWQEALALVDSLNKGASKNYTNWRLPNINELESLLNAEHSIAAHWLNKQGFKDVQPYYYWSSTSYVARTSFAWVVGMGNGIVFYDDKIFKNAFFWPVRTADAAAVAGLPQTGQTTSLAPGDDGAIKAGAAWPTPRFKDNGNGTVTDNLTTLMWTKDTSTPLVGSCTGGIKNWQEALDYVRCLNAGNYLGYNNWRLPNARELTSLIDRAKAWPLALPQGHPFVSVQAQYYWTSNTYNIYNPYACVVLMASGALDYTNKTYQYFVWPVRTQQ</sequence>
<comment type="caution">
    <text evidence="3">The sequence shown here is derived from an EMBL/GenBank/DDBJ whole genome shotgun (WGS) entry which is preliminary data.</text>
</comment>
<dbReference type="PANTHER" id="PTHR35812:SF1">
    <property type="entry name" value="LIPOPROTEIN"/>
    <property type="match status" value="1"/>
</dbReference>
<dbReference type="InterPro" id="IPR011460">
    <property type="entry name" value="Lcl_C"/>
</dbReference>